<evidence type="ECO:0000256" key="1">
    <source>
        <dbReference type="SAM" id="MobiDB-lite"/>
    </source>
</evidence>
<name>A0AA36JGV6_9DINO</name>
<feature type="region of interest" description="Disordered" evidence="1">
    <location>
        <begin position="110"/>
        <end position="132"/>
    </location>
</feature>
<evidence type="ECO:0000313" key="4">
    <source>
        <dbReference type="EMBL" id="CAJ1405993.1"/>
    </source>
</evidence>
<organism evidence="4 5">
    <name type="scientific">Effrenium voratum</name>
    <dbReference type="NCBI Taxonomy" id="2562239"/>
    <lineage>
        <taxon>Eukaryota</taxon>
        <taxon>Sar</taxon>
        <taxon>Alveolata</taxon>
        <taxon>Dinophyceae</taxon>
        <taxon>Suessiales</taxon>
        <taxon>Symbiodiniaceae</taxon>
        <taxon>Effrenium</taxon>
    </lineage>
</organism>
<dbReference type="Proteomes" id="UP001178507">
    <property type="component" value="Unassembled WGS sequence"/>
</dbReference>
<sequence>MSQENEPLPPELQELVGIFPEEELRARMRKADAAAKAARAAMESTAAGAAGAADDEAELPTVRDGRLYVRVRGRVVCFESPHPTPAMWKEAGEQVDAMNAAGLPLAASLKKSKVASDATVQSGGASGSGSSR</sequence>
<reference evidence="4" key="1">
    <citation type="submission" date="2023-08" db="EMBL/GenBank/DDBJ databases">
        <authorList>
            <person name="Chen Y."/>
            <person name="Shah S."/>
            <person name="Dougan E. K."/>
            <person name="Thang M."/>
            <person name="Chan C."/>
        </authorList>
    </citation>
    <scope>NUCLEOTIDE SEQUENCE</scope>
</reference>
<dbReference type="EMBL" id="CAUJNA010000428">
    <property type="protein sequence ID" value="CAJ1376905.1"/>
    <property type="molecule type" value="Genomic_DNA"/>
</dbReference>
<dbReference type="EMBL" id="CAUJNA010003434">
    <property type="protein sequence ID" value="CAJ1401918.1"/>
    <property type="molecule type" value="Genomic_DNA"/>
</dbReference>
<protein>
    <submittedName>
        <fullName evidence="4">Uncharacterized protein</fullName>
    </submittedName>
</protein>
<evidence type="ECO:0000313" key="2">
    <source>
        <dbReference type="EMBL" id="CAJ1376905.1"/>
    </source>
</evidence>
<accession>A0AA36JGV6</accession>
<dbReference type="EMBL" id="CAUJNA010003611">
    <property type="protein sequence ID" value="CAJ1405993.1"/>
    <property type="molecule type" value="Genomic_DNA"/>
</dbReference>
<gene>
    <name evidence="3" type="ORF">EVOR1521_LOCUS24947</name>
    <name evidence="4" type="ORF">EVOR1521_LOCUS28066</name>
    <name evidence="2" type="ORF">EVOR1521_LOCUS5846</name>
</gene>
<dbReference type="AlphaFoldDB" id="A0AA36JGV6"/>
<evidence type="ECO:0000313" key="3">
    <source>
        <dbReference type="EMBL" id="CAJ1401918.1"/>
    </source>
</evidence>
<keyword evidence="5" id="KW-1185">Reference proteome</keyword>
<evidence type="ECO:0000313" key="5">
    <source>
        <dbReference type="Proteomes" id="UP001178507"/>
    </source>
</evidence>
<comment type="caution">
    <text evidence="4">The sequence shown here is derived from an EMBL/GenBank/DDBJ whole genome shotgun (WGS) entry which is preliminary data.</text>
</comment>
<proteinExistence type="predicted"/>